<name>A0A8H7HL48_9AGAM</name>
<dbReference type="AlphaFoldDB" id="A0A8H7HL48"/>
<accession>A0A8H7HL48</accession>
<organism evidence="2 3">
    <name type="scientific">Rhizoctonia solani</name>
    <dbReference type="NCBI Taxonomy" id="456999"/>
    <lineage>
        <taxon>Eukaryota</taxon>
        <taxon>Fungi</taxon>
        <taxon>Dikarya</taxon>
        <taxon>Basidiomycota</taxon>
        <taxon>Agaricomycotina</taxon>
        <taxon>Agaricomycetes</taxon>
        <taxon>Cantharellales</taxon>
        <taxon>Ceratobasidiaceae</taxon>
        <taxon>Rhizoctonia</taxon>
    </lineage>
</organism>
<dbReference type="Proteomes" id="UP000602905">
    <property type="component" value="Unassembled WGS sequence"/>
</dbReference>
<dbReference type="OrthoDB" id="10304004at2759"/>
<feature type="non-terminal residue" evidence="2">
    <location>
        <position position="218"/>
    </location>
</feature>
<keyword evidence="1" id="KW-0472">Membrane</keyword>
<evidence type="ECO:0000256" key="1">
    <source>
        <dbReference type="SAM" id="Phobius"/>
    </source>
</evidence>
<keyword evidence="1" id="KW-0812">Transmembrane</keyword>
<feature type="transmembrane region" description="Helical" evidence="1">
    <location>
        <begin position="7"/>
        <end position="27"/>
    </location>
</feature>
<keyword evidence="1" id="KW-1133">Transmembrane helix</keyword>
<dbReference type="EMBL" id="JACYCD010000686">
    <property type="protein sequence ID" value="KAF8689341.1"/>
    <property type="molecule type" value="Genomic_DNA"/>
</dbReference>
<evidence type="ECO:0000313" key="2">
    <source>
        <dbReference type="EMBL" id="KAF8689341.1"/>
    </source>
</evidence>
<gene>
    <name evidence="2" type="ORF">RHS03_09126</name>
</gene>
<comment type="caution">
    <text evidence="2">The sequence shown here is derived from an EMBL/GenBank/DDBJ whole genome shotgun (WGS) entry which is preliminary data.</text>
</comment>
<reference evidence="2" key="1">
    <citation type="submission" date="2020-09" db="EMBL/GenBank/DDBJ databases">
        <title>Comparative genome analyses of four rice-infecting Rhizoctonia solani isolates reveal extensive enrichment of homogalacturonan modification genes.</title>
        <authorList>
            <person name="Lee D.-Y."/>
            <person name="Jeon J."/>
            <person name="Kim K.-T."/>
            <person name="Cheong K."/>
            <person name="Song H."/>
            <person name="Choi G."/>
            <person name="Ko J."/>
            <person name="Opiyo S.O."/>
            <person name="Zuo S."/>
            <person name="Madhav S."/>
            <person name="Lee Y.-H."/>
            <person name="Wang G.-L."/>
        </authorList>
    </citation>
    <scope>NUCLEOTIDE SEQUENCE</scope>
    <source>
        <strain evidence="2">AG1-IA WGL</strain>
    </source>
</reference>
<sequence length="218" mass="22834">MVVFRRLVYAITFAITMGVMVCAVPVANEVASSQTGNLGTATSASGHFAAKQSLVERQQGCSPAQLLQIIGAALMIDTTIIEQFIPNALDMAFVFPCAPRLTQSNPITGLHNPMTNTTSVLSSGATLFDQALRDATSLDIQMFITGMASACTFAANNSGANSSQSTFAIIDNNTSAFMGDLSNRAQINPAEMAPKDANIMKNFGACFPKTAKLLAPGA</sequence>
<proteinExistence type="predicted"/>
<evidence type="ECO:0000313" key="3">
    <source>
        <dbReference type="Proteomes" id="UP000602905"/>
    </source>
</evidence>
<protein>
    <submittedName>
        <fullName evidence="2">Uncharacterized protein</fullName>
    </submittedName>
</protein>